<reference evidence="1 2" key="1">
    <citation type="submission" date="2019-09" db="EMBL/GenBank/DDBJ databases">
        <authorList>
            <person name="Ou C."/>
        </authorList>
    </citation>
    <scope>NUCLEOTIDE SEQUENCE [LARGE SCALE GENOMIC DNA]</scope>
    <source>
        <strain evidence="1">S2</strain>
        <tissue evidence="1">Leaf</tissue>
    </source>
</reference>
<reference evidence="2" key="2">
    <citation type="submission" date="2019-10" db="EMBL/GenBank/DDBJ databases">
        <title>A de novo genome assembly of a pear dwarfing rootstock.</title>
        <authorList>
            <person name="Wang F."/>
            <person name="Wang J."/>
            <person name="Li S."/>
            <person name="Zhang Y."/>
            <person name="Fang M."/>
            <person name="Ma L."/>
            <person name="Zhao Y."/>
            <person name="Jiang S."/>
        </authorList>
    </citation>
    <scope>NUCLEOTIDE SEQUENCE [LARGE SCALE GENOMIC DNA]</scope>
</reference>
<keyword evidence="2" id="KW-1185">Reference proteome</keyword>
<dbReference type="AlphaFoldDB" id="A0A5N5H2Z0"/>
<protein>
    <submittedName>
        <fullName evidence="1">Uncharacterized protein</fullName>
    </submittedName>
</protein>
<dbReference type="EMBL" id="SMOL01000231">
    <property type="protein sequence ID" value="KAB2622275.1"/>
    <property type="molecule type" value="Genomic_DNA"/>
</dbReference>
<proteinExistence type="predicted"/>
<dbReference type="Proteomes" id="UP000327157">
    <property type="component" value="Chromosome 4"/>
</dbReference>
<sequence length="228" mass="25326">MVEVTFLSLSHPFIGKAANGELLIPGIKALGNLAKTFEATETTIIGALVQLLHGIEVVIAAEACIALMKFVSVDNYFHLDHARAIVNFGAANLTHEKLATSGMLIMLHCASDCLVFFSSSLRLCSEIMGERLSLRALVELDQPPFLSLKVKLSLMLSTLEADIRKFACYLQDISFLRIFRESSFVADALTSVGHLSSDVHMRWQNLPVEARPTWFWDFYRHAQLSPVT</sequence>
<dbReference type="PANTHER" id="PTHR46168:SF9">
    <property type="entry name" value="ARMADILLO REPEAT ONLY 2"/>
    <property type="match status" value="1"/>
</dbReference>
<evidence type="ECO:0000313" key="2">
    <source>
        <dbReference type="Proteomes" id="UP000327157"/>
    </source>
</evidence>
<evidence type="ECO:0000313" key="1">
    <source>
        <dbReference type="EMBL" id="KAB2622275.1"/>
    </source>
</evidence>
<comment type="caution">
    <text evidence="1">The sequence shown here is derived from an EMBL/GenBank/DDBJ whole genome shotgun (WGS) entry which is preliminary data.</text>
</comment>
<organism evidence="1 2">
    <name type="scientific">Pyrus ussuriensis x Pyrus communis</name>
    <dbReference type="NCBI Taxonomy" id="2448454"/>
    <lineage>
        <taxon>Eukaryota</taxon>
        <taxon>Viridiplantae</taxon>
        <taxon>Streptophyta</taxon>
        <taxon>Embryophyta</taxon>
        <taxon>Tracheophyta</taxon>
        <taxon>Spermatophyta</taxon>
        <taxon>Magnoliopsida</taxon>
        <taxon>eudicotyledons</taxon>
        <taxon>Gunneridae</taxon>
        <taxon>Pentapetalae</taxon>
        <taxon>rosids</taxon>
        <taxon>fabids</taxon>
        <taxon>Rosales</taxon>
        <taxon>Rosaceae</taxon>
        <taxon>Amygdaloideae</taxon>
        <taxon>Maleae</taxon>
        <taxon>Pyrus</taxon>
    </lineage>
</organism>
<reference evidence="1 2" key="3">
    <citation type="submission" date="2019-11" db="EMBL/GenBank/DDBJ databases">
        <title>A de novo genome assembly of a pear dwarfing rootstock.</title>
        <authorList>
            <person name="Wang F."/>
            <person name="Wang J."/>
            <person name="Li S."/>
            <person name="Zhang Y."/>
            <person name="Fang M."/>
            <person name="Ma L."/>
            <person name="Zhao Y."/>
            <person name="Jiang S."/>
        </authorList>
    </citation>
    <scope>NUCLEOTIDE SEQUENCE [LARGE SCALE GENOMIC DNA]</scope>
    <source>
        <strain evidence="1">S2</strain>
        <tissue evidence="1">Leaf</tissue>
    </source>
</reference>
<dbReference type="PANTHER" id="PTHR46168">
    <property type="entry name" value="ARMADILLO REPEAT ONLY 4"/>
    <property type="match status" value="1"/>
</dbReference>
<accession>A0A5N5H2Z0</accession>
<gene>
    <name evidence="1" type="ORF">D8674_024457</name>
</gene>
<name>A0A5N5H2Z0_9ROSA</name>